<dbReference type="PANTHER" id="PTHR39330:SF1">
    <property type="entry name" value="ETHANOLAMINE AMMONIA-LYASE SMALL SUBUNIT"/>
    <property type="match status" value="1"/>
</dbReference>
<dbReference type="PANTHER" id="PTHR39330">
    <property type="entry name" value="ETHANOLAMINE AMMONIA-LYASE LIGHT CHAIN"/>
    <property type="match status" value="1"/>
</dbReference>
<keyword evidence="3 5" id="KW-0170">Cobalt</keyword>
<evidence type="ECO:0000256" key="5">
    <source>
        <dbReference type="HAMAP-Rule" id="MF_00601"/>
    </source>
</evidence>
<dbReference type="EMBL" id="CP165625">
    <property type="protein sequence ID" value="XDU96209.1"/>
    <property type="molecule type" value="Genomic_DNA"/>
</dbReference>
<keyword evidence="2 5" id="KW-0456">Lyase</keyword>
<keyword evidence="4 5" id="KW-1283">Bacterial microcompartment</keyword>
<dbReference type="AlphaFoldDB" id="A0AB39W6B8"/>
<evidence type="ECO:0000256" key="4">
    <source>
        <dbReference type="ARBA" id="ARBA00024446"/>
    </source>
</evidence>
<comment type="catalytic activity">
    <reaction evidence="5">
        <text>ethanolamine = acetaldehyde + NH4(+)</text>
        <dbReference type="Rhea" id="RHEA:15313"/>
        <dbReference type="ChEBI" id="CHEBI:15343"/>
        <dbReference type="ChEBI" id="CHEBI:28938"/>
        <dbReference type="ChEBI" id="CHEBI:57603"/>
        <dbReference type="EC" id="4.3.1.7"/>
    </reaction>
</comment>
<organism evidence="6">
    <name type="scientific">Flavobacterium sp. WC2409</name>
    <dbReference type="NCBI Taxonomy" id="3234139"/>
    <lineage>
        <taxon>Bacteria</taxon>
        <taxon>Pseudomonadati</taxon>
        <taxon>Bacteroidota</taxon>
        <taxon>Flavobacteriia</taxon>
        <taxon>Flavobacteriales</taxon>
        <taxon>Flavobacteriaceae</taxon>
        <taxon>Flavobacterium</taxon>
    </lineage>
</organism>
<dbReference type="EC" id="4.3.1.7" evidence="5"/>
<reference evidence="6" key="1">
    <citation type="submission" date="2024-07" db="EMBL/GenBank/DDBJ databases">
        <authorList>
            <person name="Biller S.J."/>
        </authorList>
    </citation>
    <scope>NUCLEOTIDE SEQUENCE</scope>
    <source>
        <strain evidence="6">WC2409</strain>
    </source>
</reference>
<accession>A0AB39W6B8</accession>
<dbReference type="GO" id="GO:0009350">
    <property type="term" value="C:ethanolamine ammonia-lyase complex"/>
    <property type="evidence" value="ECO:0007669"/>
    <property type="project" value="UniProtKB-UniRule"/>
</dbReference>
<evidence type="ECO:0000256" key="3">
    <source>
        <dbReference type="ARBA" id="ARBA00023285"/>
    </source>
</evidence>
<dbReference type="HAMAP" id="MF_00601">
    <property type="entry name" value="EutC"/>
    <property type="match status" value="1"/>
</dbReference>
<comment type="pathway">
    <text evidence="5">Amine and polyamine degradation; ethanolamine degradation.</text>
</comment>
<dbReference type="GO" id="GO:0031419">
    <property type="term" value="F:cobalamin binding"/>
    <property type="evidence" value="ECO:0007669"/>
    <property type="project" value="UniProtKB-UniRule"/>
</dbReference>
<name>A0AB39W6B8_9FLAO</name>
<dbReference type="PIRSF" id="PIRSF018982">
    <property type="entry name" value="EutC"/>
    <property type="match status" value="1"/>
</dbReference>
<sequence>MELDNWHQLREFTNARIALGRAGNALPTNEVLQLRMAHALAKDAISTELDVLNIKADAKNIGLTTIFAQSQIANTSEYLRNPNKGRLLHDQSSTQLDDYPKKKADLCIIIADGLSAEAVNLHAMKLIELLIPKLKIKNLAPIVIVKYGRVAISDEIGELLDAKIALILIGERPGLSSPTSMGAYITWNPKKGNTDEKRNCVSNIQPDGLSYEFAAQKLAYLLEQMISRQISGVALKDDFTDYYLEE</sequence>
<proteinExistence type="inferred from homology"/>
<dbReference type="Gene3D" id="3.40.50.11240">
    <property type="entry name" value="Ethanolamine ammonia-lyase light chain (EutC)"/>
    <property type="match status" value="1"/>
</dbReference>
<dbReference type="NCBIfam" id="NF003971">
    <property type="entry name" value="PRK05465.1"/>
    <property type="match status" value="1"/>
</dbReference>
<dbReference type="InterPro" id="IPR042251">
    <property type="entry name" value="EutC_C"/>
</dbReference>
<feature type="binding site" evidence="5">
    <location>
        <position position="200"/>
    </location>
    <ligand>
        <name>adenosylcob(III)alamin</name>
        <dbReference type="ChEBI" id="CHEBI:18408"/>
    </ligand>
</feature>
<dbReference type="InterPro" id="IPR009246">
    <property type="entry name" value="EutC"/>
</dbReference>
<comment type="subunit">
    <text evidence="5">The basic unit is a heterodimer which dimerizes to form tetramers. The heterotetramers trimerize; 6 large subunits form a core ring with 6 small subunits projecting outwards.</text>
</comment>
<gene>
    <name evidence="5 6" type="primary">eutC</name>
    <name evidence="6" type="ORF">AB3G34_03670</name>
</gene>
<comment type="subcellular location">
    <subcellularLocation>
        <location evidence="5">Bacterial microcompartment</location>
    </subcellularLocation>
</comment>
<dbReference type="GO" id="GO:0031471">
    <property type="term" value="C:ethanolamine degradation polyhedral organelle"/>
    <property type="evidence" value="ECO:0007669"/>
    <property type="project" value="UniProtKB-UniRule"/>
</dbReference>
<dbReference type="GO" id="GO:0008851">
    <property type="term" value="F:ethanolamine ammonia-lyase activity"/>
    <property type="evidence" value="ECO:0007669"/>
    <property type="project" value="UniProtKB-UniRule"/>
</dbReference>
<dbReference type="Pfam" id="PF05985">
    <property type="entry name" value="EutC"/>
    <property type="match status" value="1"/>
</dbReference>
<evidence type="ECO:0000256" key="2">
    <source>
        <dbReference type="ARBA" id="ARBA00023239"/>
    </source>
</evidence>
<evidence type="ECO:0000256" key="1">
    <source>
        <dbReference type="ARBA" id="ARBA00022628"/>
    </source>
</evidence>
<evidence type="ECO:0000313" key="6">
    <source>
        <dbReference type="EMBL" id="XDU96209.1"/>
    </source>
</evidence>
<dbReference type="InterPro" id="IPR042255">
    <property type="entry name" value="EutC_N"/>
</dbReference>
<feature type="binding site" evidence="5">
    <location>
        <position position="150"/>
    </location>
    <ligand>
        <name>adenosylcob(III)alamin</name>
        <dbReference type="ChEBI" id="CHEBI:18408"/>
    </ligand>
</feature>
<comment type="similarity">
    <text evidence="5">Belongs to the EutC family.</text>
</comment>
<dbReference type="Gene3D" id="1.10.30.40">
    <property type="entry name" value="Ethanolamine ammonia-lyase light chain (EutC), N-terminal domain"/>
    <property type="match status" value="1"/>
</dbReference>
<comment type="function">
    <text evidence="5">Catalyzes the deamination of various vicinal amino-alcohols to oxo compounds. Allows this organism to utilize ethanolamine as the sole source of nitrogen and carbon in the presence of external vitamin B12.</text>
</comment>
<protein>
    <recommendedName>
        <fullName evidence="5">Ethanolamine ammonia-lyase small subunit</fullName>
        <shortName evidence="5">EAL small subunit</shortName>
        <ecNumber evidence="5">4.3.1.7</ecNumber>
    </recommendedName>
</protein>
<dbReference type="GO" id="GO:0006520">
    <property type="term" value="P:amino acid metabolic process"/>
    <property type="evidence" value="ECO:0007669"/>
    <property type="project" value="InterPro"/>
</dbReference>
<dbReference type="RefSeq" id="WP_367768651.1">
    <property type="nucleotide sequence ID" value="NZ_CP165625.1"/>
</dbReference>
<keyword evidence="1 5" id="KW-0846">Cobalamin</keyword>
<dbReference type="GO" id="GO:0046336">
    <property type="term" value="P:ethanolamine catabolic process"/>
    <property type="evidence" value="ECO:0007669"/>
    <property type="project" value="UniProtKB-UniRule"/>
</dbReference>
<comment type="cofactor">
    <cofactor evidence="5">
        <name>adenosylcob(III)alamin</name>
        <dbReference type="ChEBI" id="CHEBI:18408"/>
    </cofactor>
    <text evidence="5">Binds between the large and small subunits.</text>
</comment>
<feature type="binding site" evidence="5">
    <location>
        <position position="171"/>
    </location>
    <ligand>
        <name>adenosylcob(III)alamin</name>
        <dbReference type="ChEBI" id="CHEBI:18408"/>
    </ligand>
</feature>